<feature type="non-terminal residue" evidence="1">
    <location>
        <position position="1"/>
    </location>
</feature>
<gene>
    <name evidence="1" type="ORF">g.12733</name>
</gene>
<dbReference type="EMBL" id="GECZ01009518">
    <property type="protein sequence ID" value="JAS60251.1"/>
    <property type="molecule type" value="Transcribed_RNA"/>
</dbReference>
<proteinExistence type="predicted"/>
<name>A0A1B6GCW6_9HEMI</name>
<reference evidence="1" key="1">
    <citation type="submission" date="2015-11" db="EMBL/GenBank/DDBJ databases">
        <title>De novo transcriptome assembly of four potential Pierce s Disease insect vectors from Arizona vineyards.</title>
        <authorList>
            <person name="Tassone E.E."/>
        </authorList>
    </citation>
    <scope>NUCLEOTIDE SEQUENCE</scope>
</reference>
<accession>A0A1B6GCW6</accession>
<sequence>ARDVTACSGVSVGWRRAFNLDRVWKPYCSLGPNYFEEDTNRVKPIFEIPYNEDSGLEPLCEWRVAFLKEAYVINNWQRVRFTSDEVVLQTSSCLYVMDAVDRFENHWMFLCCTTKEGLKLEVWNIKSVPFLHMSTRMCNIFKNIDETIENDEVNFKLHLSGEKLVFIYDNLVTVYEFCYPHYQLSFLYNFSFVHTAPFFTPRRISHLPDSILCDVKIVGNLLFGVSYSLGDRFQQFSPSMHVWNIDSAEKVKDHCVFESREEDTFSVPSCLFLTTGDSENLVVTRTFDGDPVMASRIRAFNCTKFEYTNFYIQLKFTCIWTAVTGNIVVVCELVNPLERECIFYFYSVDTSLCKLKTGTYNIYDPEKISSSSSKFAFIDLDSNITVFDILTQQAFVSSLQPTRNRLKTLTMVNDQLLLLESKYRGTSRSFENILVTSYEVWDFTKRTKPLRLEQCFRSMNRTKFTFIRNCKVPPKLLTIVHPVYRPITVCVNSFW</sequence>
<dbReference type="AlphaFoldDB" id="A0A1B6GCW6"/>
<protein>
    <submittedName>
        <fullName evidence="1">Uncharacterized protein</fullName>
    </submittedName>
</protein>
<evidence type="ECO:0000313" key="1">
    <source>
        <dbReference type="EMBL" id="JAS60251.1"/>
    </source>
</evidence>
<organism evidence="1">
    <name type="scientific">Cuerna arida</name>
    <dbReference type="NCBI Taxonomy" id="1464854"/>
    <lineage>
        <taxon>Eukaryota</taxon>
        <taxon>Metazoa</taxon>
        <taxon>Ecdysozoa</taxon>
        <taxon>Arthropoda</taxon>
        <taxon>Hexapoda</taxon>
        <taxon>Insecta</taxon>
        <taxon>Pterygota</taxon>
        <taxon>Neoptera</taxon>
        <taxon>Paraneoptera</taxon>
        <taxon>Hemiptera</taxon>
        <taxon>Auchenorrhyncha</taxon>
        <taxon>Membracoidea</taxon>
        <taxon>Cicadellidae</taxon>
        <taxon>Cicadellinae</taxon>
        <taxon>Proconiini</taxon>
        <taxon>Cuerna</taxon>
    </lineage>
</organism>